<proteinExistence type="predicted"/>
<reference evidence="3" key="4">
    <citation type="submission" date="2015-04" db="EMBL/GenBank/DDBJ databases">
        <title>Maintaining two mating types: Structure of the mating type locus and its role in heterokaryosis in Podospora anserina.</title>
        <authorList>
            <person name="Grognet P."/>
            <person name="Bidard F."/>
            <person name="Kuchly C."/>
            <person name="Chan Ho Tong L."/>
            <person name="Coppin E."/>
            <person name="Ait Benkhali J."/>
            <person name="Couloux A."/>
            <person name="Wincker P."/>
            <person name="Debuchy R."/>
            <person name="Silar P."/>
        </authorList>
    </citation>
    <scope>NUCLEOTIDE SEQUENCE</scope>
</reference>
<feature type="region of interest" description="Disordered" evidence="1">
    <location>
        <begin position="381"/>
        <end position="416"/>
    </location>
</feature>
<dbReference type="VEuPathDB" id="FungiDB:PODANS_6_4786"/>
<reference evidence="2" key="2">
    <citation type="submission" date="2008-07" db="EMBL/GenBank/DDBJ databases">
        <authorList>
            <person name="Genoscope - CEA"/>
        </authorList>
    </citation>
    <scope>NUCLEOTIDE SEQUENCE</scope>
    <source>
        <strain evidence="2">S mat+</strain>
    </source>
</reference>
<name>B2B1X7_PODAN</name>
<dbReference type="GeneID" id="6194466"/>
<dbReference type="HOGENOM" id="CLU_660768_0_0_1"/>
<accession>B2B1X7</accession>
<reference evidence="4" key="3">
    <citation type="journal article" date="2014" name="Genetics">
        <title>Maintaining two mating types: Structure of the mating type locus and its role in heterokaryosis in Podospora anserina.</title>
        <authorList>
            <person name="Grognet P."/>
            <person name="Bidard F."/>
            <person name="Kuchly C."/>
            <person name="Tong L.C.H."/>
            <person name="Coppin E."/>
            <person name="Benkhali J.A."/>
            <person name="Couloux A."/>
            <person name="Wincker P."/>
            <person name="Debuchy R."/>
            <person name="Silar P."/>
        </authorList>
    </citation>
    <scope>GENOME REANNOTATION</scope>
    <source>
        <strain evidence="4">S / ATCC MYA-4624 / DSM 980 / FGSC 10383</strain>
    </source>
</reference>
<sequence>MTSQNKSKEAPREYGRRDYLSASELDFESIAGYLKLSDDVKKSDEANKPDFPVSTDLPVNDNQFTFAPGQLSKLFDPKSLSVLYKLGGLAVSGGASLSYLATGPSHRGMTIVPYDNIPNSHGLGRSSFHVQGGKAENGLSSKGTQGLIVKGTAPSGLQPPDFDSLGNRRQHDTTIRNGIWEQTNDHKRFVHKSSAASSPPIDETAIPGSTTQGNLSIWRPQNLAALETFYPQPLNSKNKQLRHASKLSSVVLPWSHSSRPYSPFSSTSSMIPKKQNWSRWSFAWLAQHFFQFLRLDAPFTVSLIETKRNRFLSVICSLGPILWMFLKRNPTSGALQNGDEGAGAWIDDATLVGVVAVVAGILNAERSLFVRDDLEGGNHPVLPELESGGRDGAGINRSGVGHQPGGDGGAEITSIN</sequence>
<dbReference type="EMBL" id="FO904941">
    <property type="protein sequence ID" value="CDP30510.1"/>
    <property type="molecule type" value="Genomic_DNA"/>
</dbReference>
<keyword evidence="4" id="KW-1185">Reference proteome</keyword>
<reference evidence="2 4" key="1">
    <citation type="journal article" date="2008" name="Genome Biol.">
        <title>The genome sequence of the model ascomycete fungus Podospora anserina.</title>
        <authorList>
            <person name="Espagne E."/>
            <person name="Lespinet O."/>
            <person name="Malagnac F."/>
            <person name="Da Silva C."/>
            <person name="Jaillon O."/>
            <person name="Porcel B.M."/>
            <person name="Couloux A."/>
            <person name="Aury J.-M."/>
            <person name="Segurens B."/>
            <person name="Poulain J."/>
            <person name="Anthouard V."/>
            <person name="Grossetete S."/>
            <person name="Khalili H."/>
            <person name="Coppin E."/>
            <person name="Dequard-Chablat M."/>
            <person name="Picard M."/>
            <person name="Contamine V."/>
            <person name="Arnaise S."/>
            <person name="Bourdais A."/>
            <person name="Berteaux-Lecellier V."/>
            <person name="Gautheret D."/>
            <person name="de Vries R.P."/>
            <person name="Battaglia E."/>
            <person name="Coutinho P.M."/>
            <person name="Danchin E.G.J."/>
            <person name="Henrissat B."/>
            <person name="El Khoury R."/>
            <person name="Sainsard-Chanet A."/>
            <person name="Boivin A."/>
            <person name="Pinan-Lucarre B."/>
            <person name="Sellem C.H."/>
            <person name="Debuchy R."/>
            <person name="Wincker P."/>
            <person name="Weissenbach J."/>
            <person name="Silar P."/>
        </authorList>
    </citation>
    <scope>NUCLEOTIDE SEQUENCE [LARGE SCALE GENOMIC DNA]</scope>
    <source>
        <strain evidence="4">S / ATCC MYA-4624 / DSM 980 / FGSC 10383</strain>
        <strain evidence="2">S mat+</strain>
    </source>
</reference>
<dbReference type="Proteomes" id="UP000001197">
    <property type="component" value="Chromosome 6"/>
</dbReference>
<gene>
    <name evidence="2" type="ORF">PODANS_6_4786</name>
</gene>
<evidence type="ECO:0000313" key="2">
    <source>
        <dbReference type="EMBL" id="CAP71112.1"/>
    </source>
</evidence>
<dbReference type="EMBL" id="CU638744">
    <property type="protein sequence ID" value="CAP71112.1"/>
    <property type="molecule type" value="Genomic_DNA"/>
</dbReference>
<feature type="region of interest" description="Disordered" evidence="1">
    <location>
        <begin position="130"/>
        <end position="169"/>
    </location>
</feature>
<evidence type="ECO:0000313" key="4">
    <source>
        <dbReference type="Proteomes" id="UP000001197"/>
    </source>
</evidence>
<protein>
    <submittedName>
        <fullName evidence="2">Podospora anserina S mat+ genomic DNA chromosome 6, supercontig 2</fullName>
    </submittedName>
</protein>
<dbReference type="AlphaFoldDB" id="B2B1X7"/>
<dbReference type="RefSeq" id="XP_001909978.1">
    <property type="nucleotide sequence ID" value="XM_001909943.1"/>
</dbReference>
<organism evidence="2">
    <name type="scientific">Podospora anserina (strain S / ATCC MYA-4624 / DSM 980 / FGSC 10383)</name>
    <name type="common">Pleurage anserina</name>
    <dbReference type="NCBI Taxonomy" id="515849"/>
    <lineage>
        <taxon>Eukaryota</taxon>
        <taxon>Fungi</taxon>
        <taxon>Dikarya</taxon>
        <taxon>Ascomycota</taxon>
        <taxon>Pezizomycotina</taxon>
        <taxon>Sordariomycetes</taxon>
        <taxon>Sordariomycetidae</taxon>
        <taxon>Sordariales</taxon>
        <taxon>Podosporaceae</taxon>
        <taxon>Podospora</taxon>
        <taxon>Podospora anserina</taxon>
    </lineage>
</organism>
<evidence type="ECO:0000256" key="1">
    <source>
        <dbReference type="SAM" id="MobiDB-lite"/>
    </source>
</evidence>
<evidence type="ECO:0000313" key="3">
    <source>
        <dbReference type="EMBL" id="CDP30510.1"/>
    </source>
</evidence>
<dbReference type="KEGG" id="pan:PODANSg7015"/>
<feature type="region of interest" description="Disordered" evidence="1">
    <location>
        <begin position="191"/>
        <end position="213"/>
    </location>
</feature>